<dbReference type="Proteomes" id="UP000308600">
    <property type="component" value="Unassembled WGS sequence"/>
</dbReference>
<reference evidence="1 2" key="1">
    <citation type="journal article" date="2019" name="Nat. Ecol. Evol.">
        <title>Megaphylogeny resolves global patterns of mushroom evolution.</title>
        <authorList>
            <person name="Varga T."/>
            <person name="Krizsan K."/>
            <person name="Foldi C."/>
            <person name="Dima B."/>
            <person name="Sanchez-Garcia M."/>
            <person name="Sanchez-Ramirez S."/>
            <person name="Szollosi G.J."/>
            <person name="Szarkandi J.G."/>
            <person name="Papp V."/>
            <person name="Albert L."/>
            <person name="Andreopoulos W."/>
            <person name="Angelini C."/>
            <person name="Antonin V."/>
            <person name="Barry K.W."/>
            <person name="Bougher N.L."/>
            <person name="Buchanan P."/>
            <person name="Buyck B."/>
            <person name="Bense V."/>
            <person name="Catcheside P."/>
            <person name="Chovatia M."/>
            <person name="Cooper J."/>
            <person name="Damon W."/>
            <person name="Desjardin D."/>
            <person name="Finy P."/>
            <person name="Geml J."/>
            <person name="Haridas S."/>
            <person name="Hughes K."/>
            <person name="Justo A."/>
            <person name="Karasinski D."/>
            <person name="Kautmanova I."/>
            <person name="Kiss B."/>
            <person name="Kocsube S."/>
            <person name="Kotiranta H."/>
            <person name="LaButti K.M."/>
            <person name="Lechner B.E."/>
            <person name="Liimatainen K."/>
            <person name="Lipzen A."/>
            <person name="Lukacs Z."/>
            <person name="Mihaltcheva S."/>
            <person name="Morgado L.N."/>
            <person name="Niskanen T."/>
            <person name="Noordeloos M.E."/>
            <person name="Ohm R.A."/>
            <person name="Ortiz-Santana B."/>
            <person name="Ovrebo C."/>
            <person name="Racz N."/>
            <person name="Riley R."/>
            <person name="Savchenko A."/>
            <person name="Shiryaev A."/>
            <person name="Soop K."/>
            <person name="Spirin V."/>
            <person name="Szebenyi C."/>
            <person name="Tomsovsky M."/>
            <person name="Tulloss R.E."/>
            <person name="Uehling J."/>
            <person name="Grigoriev I.V."/>
            <person name="Vagvolgyi C."/>
            <person name="Papp T."/>
            <person name="Martin F.M."/>
            <person name="Miettinen O."/>
            <person name="Hibbett D.S."/>
            <person name="Nagy L.G."/>
        </authorList>
    </citation>
    <scope>NUCLEOTIDE SEQUENCE [LARGE SCALE GENOMIC DNA]</scope>
    <source>
        <strain evidence="1 2">NL-1719</strain>
    </source>
</reference>
<accession>A0ACD3B5V2</accession>
<sequence>MRIRVEKRIGRGGFSFVYEATTPEGKVVALKQSRTTRKIAYPMLLHEACTLSLLAGHPSIPAVHAWGRSQYFEYLILDLLGIPVCDLVKHKPVKLEEVLPLFNQMLASLEHLHSHHLIHRDIKPDNFLFGLGENSERVHLVDYGLAQYYRDPTTLLHRAMSTGLGFVGTGHYASRSAHLGLSLSRRDDLESLAYSIAFLLRGSLPWSRMDRGTPKHRQDRVREKKISYSGKRLFEGFPQELGDFTDHVRGLRYDEEPDYHYWKRVFLQLSRDLGFSPGEGFDQGHTSRCEEITEATETASSIPDATLGKSAVLPPVSKGDYVLVQITPHLAIEGRDNDGDTSRWHDPTFSRPRWQFPARPALVLAITPGEVELAGLFILSVLPLVYRPGATLSEGEKKRFVHVGRVGQTPAVGVGGEEHLERRVIPTPRWNAESIYHSAPPRALKVVVHPSEAPVNVHWKLKKAQLNRLKAMIREPYPPELSSEAQGIIKDFNMIRRNPPFAVYASVLPLIPAQVISLSQIYQSSGAVISWRGPRGFLDERVQIGRRRAKDSDRSWYGDPPSRTYFDDDDDDDDDFCPEFTWPGARGMSKENVLANWESILDDIELLTEVPLFPERVLLNQDEMMTGREEKLGCS</sequence>
<dbReference type="EMBL" id="ML208286">
    <property type="protein sequence ID" value="TFK72337.1"/>
    <property type="molecule type" value="Genomic_DNA"/>
</dbReference>
<evidence type="ECO:0000313" key="2">
    <source>
        <dbReference type="Proteomes" id="UP000308600"/>
    </source>
</evidence>
<gene>
    <name evidence="1" type="ORF">BDN72DRAFT_836302</name>
</gene>
<keyword evidence="2" id="KW-1185">Reference proteome</keyword>
<protein>
    <submittedName>
        <fullName evidence="1">Kinase-like protein</fullName>
    </submittedName>
</protein>
<organism evidence="1 2">
    <name type="scientific">Pluteus cervinus</name>
    <dbReference type="NCBI Taxonomy" id="181527"/>
    <lineage>
        <taxon>Eukaryota</taxon>
        <taxon>Fungi</taxon>
        <taxon>Dikarya</taxon>
        <taxon>Basidiomycota</taxon>
        <taxon>Agaricomycotina</taxon>
        <taxon>Agaricomycetes</taxon>
        <taxon>Agaricomycetidae</taxon>
        <taxon>Agaricales</taxon>
        <taxon>Pluteineae</taxon>
        <taxon>Pluteaceae</taxon>
        <taxon>Pluteus</taxon>
    </lineage>
</organism>
<proteinExistence type="predicted"/>
<name>A0ACD3B5V2_9AGAR</name>
<evidence type="ECO:0000313" key="1">
    <source>
        <dbReference type="EMBL" id="TFK72337.1"/>
    </source>
</evidence>